<evidence type="ECO:0000313" key="1">
    <source>
        <dbReference type="EMBL" id="TPG84743.1"/>
    </source>
</evidence>
<sequence length="147" mass="16641">MFITHEKFRNLFSNLMDDDLYSWRLVSHNNAFTWLYVCNEVLVPTGSDVIPAVKHLMMHDPLQLDTLIEAQSEIGRVLSVLLMRAPAQGGTQYRPCTVQRVLRFKSESGDPRHVYEIDDKTSCYSHGKPLAGDELKVVFDAGNLGVC</sequence>
<dbReference type="Proteomes" id="UP000320914">
    <property type="component" value="Unassembled WGS sequence"/>
</dbReference>
<evidence type="ECO:0000313" key="2">
    <source>
        <dbReference type="Proteomes" id="UP000320914"/>
    </source>
</evidence>
<comment type="caution">
    <text evidence="1">The sequence shown here is derived from an EMBL/GenBank/DDBJ whole genome shotgun (WGS) entry which is preliminary data.</text>
</comment>
<proteinExistence type="predicted"/>
<name>A0A502IFG0_9PSED</name>
<accession>A0A502IFG0</accession>
<dbReference type="AlphaFoldDB" id="A0A502IFG0"/>
<reference evidence="1 2" key="1">
    <citation type="journal article" date="2019" name="Environ. Microbiol.">
        <title>Species interactions and distinct microbial communities in high Arctic permafrost affected cryosols are associated with the CH4 and CO2 gas fluxes.</title>
        <authorList>
            <person name="Altshuler I."/>
            <person name="Hamel J."/>
            <person name="Turney S."/>
            <person name="Magnuson E."/>
            <person name="Levesque R."/>
            <person name="Greer C."/>
            <person name="Whyte L.G."/>
        </authorList>
    </citation>
    <scope>NUCLEOTIDE SEQUENCE [LARGE SCALE GENOMIC DNA]</scope>
    <source>
        <strain evidence="1 2">OWC5</strain>
    </source>
</reference>
<organism evidence="1 2">
    <name type="scientific">Pseudomonas mandelii</name>
    <dbReference type="NCBI Taxonomy" id="75612"/>
    <lineage>
        <taxon>Bacteria</taxon>
        <taxon>Pseudomonadati</taxon>
        <taxon>Pseudomonadota</taxon>
        <taxon>Gammaproteobacteria</taxon>
        <taxon>Pseudomonadales</taxon>
        <taxon>Pseudomonadaceae</taxon>
        <taxon>Pseudomonas</taxon>
    </lineage>
</organism>
<gene>
    <name evidence="1" type="ORF">EAH74_12005</name>
</gene>
<dbReference type="EMBL" id="RCZA01000004">
    <property type="protein sequence ID" value="TPG84743.1"/>
    <property type="molecule type" value="Genomic_DNA"/>
</dbReference>
<protein>
    <submittedName>
        <fullName evidence="1">Uncharacterized protein</fullName>
    </submittedName>
</protein>